<comment type="similarity">
    <text evidence="2">Belongs to the EMC6 family.</text>
</comment>
<keyword evidence="6 8" id="KW-1133">Transmembrane helix</keyword>
<dbReference type="EMBL" id="VJMH01005135">
    <property type="protein sequence ID" value="KAF0700171.1"/>
    <property type="molecule type" value="Genomic_DNA"/>
</dbReference>
<evidence type="ECO:0000313" key="9">
    <source>
        <dbReference type="EMBL" id="KAF0700171.1"/>
    </source>
</evidence>
<feature type="transmembrane region" description="Helical" evidence="8">
    <location>
        <begin position="39"/>
        <end position="60"/>
    </location>
</feature>
<evidence type="ECO:0000256" key="7">
    <source>
        <dbReference type="ARBA" id="ARBA00023136"/>
    </source>
</evidence>
<sequence>MQQPPQEEGQEFFSVENVQKNESVVEFAQTAMCVVTGSIAGVVGLTAFQGFVFMVALYVLTSASLLAKMGFDVETYFNMKWYSFLFYGIGGHIVSFILFWTLGYGMVHIY</sequence>
<dbReference type="GO" id="GO:0034975">
    <property type="term" value="P:protein folding in endoplasmic reticulum"/>
    <property type="evidence" value="ECO:0007669"/>
    <property type="project" value="TreeGrafter"/>
</dbReference>
<dbReference type="PANTHER" id="PTHR20994">
    <property type="entry name" value="ER MEMBRANE PROTEIN COMPLEX SUBUNIT 6"/>
    <property type="match status" value="1"/>
</dbReference>
<evidence type="ECO:0000256" key="2">
    <source>
        <dbReference type="ARBA" id="ARBA00009436"/>
    </source>
</evidence>
<evidence type="ECO:0000256" key="1">
    <source>
        <dbReference type="ARBA" id="ARBA00004477"/>
    </source>
</evidence>
<name>A0A485KML5_9STRA</name>
<keyword evidence="7 8" id="KW-0472">Membrane</keyword>
<dbReference type="AlphaFoldDB" id="A0A485KML5"/>
<keyword evidence="11" id="KW-1185">Reference proteome</keyword>
<comment type="subcellular location">
    <subcellularLocation>
        <location evidence="1">Endoplasmic reticulum membrane</location>
        <topology evidence="1">Multi-pass membrane protein</topology>
    </subcellularLocation>
</comment>
<accession>A0A485KML5</accession>
<dbReference type="OrthoDB" id="16510at2759"/>
<feature type="transmembrane region" description="Helical" evidence="8">
    <location>
        <begin position="81"/>
        <end position="102"/>
    </location>
</feature>
<reference evidence="10 11" key="1">
    <citation type="submission" date="2019-03" db="EMBL/GenBank/DDBJ databases">
        <authorList>
            <person name="Gaulin E."/>
            <person name="Dumas B."/>
        </authorList>
    </citation>
    <scope>NUCLEOTIDE SEQUENCE [LARGE SCALE GENOMIC DNA]</scope>
    <source>
        <strain evidence="10">CBS 568.67</strain>
    </source>
</reference>
<dbReference type="InterPro" id="IPR008504">
    <property type="entry name" value="Emc6"/>
</dbReference>
<dbReference type="InterPro" id="IPR029008">
    <property type="entry name" value="EMC6-like"/>
</dbReference>
<evidence type="ECO:0000256" key="4">
    <source>
        <dbReference type="ARBA" id="ARBA00022692"/>
    </source>
</evidence>
<keyword evidence="4 8" id="KW-0812">Transmembrane</keyword>
<evidence type="ECO:0000256" key="3">
    <source>
        <dbReference type="ARBA" id="ARBA00020827"/>
    </source>
</evidence>
<protein>
    <recommendedName>
        <fullName evidence="3">ER membrane protein complex subunit 6</fullName>
    </recommendedName>
</protein>
<proteinExistence type="inferred from homology"/>
<dbReference type="Proteomes" id="UP000332933">
    <property type="component" value="Unassembled WGS sequence"/>
</dbReference>
<dbReference type="Pfam" id="PF07019">
    <property type="entry name" value="EMC6"/>
    <property type="match status" value="1"/>
</dbReference>
<dbReference type="EMBL" id="CAADRA010005156">
    <property type="protein sequence ID" value="VFT86181.1"/>
    <property type="molecule type" value="Genomic_DNA"/>
</dbReference>
<evidence type="ECO:0000313" key="11">
    <source>
        <dbReference type="Proteomes" id="UP000332933"/>
    </source>
</evidence>
<evidence type="ECO:0000256" key="6">
    <source>
        <dbReference type="ARBA" id="ARBA00022989"/>
    </source>
</evidence>
<dbReference type="PANTHER" id="PTHR20994:SF0">
    <property type="entry name" value="ER MEMBRANE PROTEIN COMPLEX SUBUNIT 6"/>
    <property type="match status" value="1"/>
</dbReference>
<dbReference type="GO" id="GO:0072546">
    <property type="term" value="C:EMC complex"/>
    <property type="evidence" value="ECO:0007669"/>
    <property type="project" value="InterPro"/>
</dbReference>
<reference evidence="9" key="2">
    <citation type="submission" date="2019-06" db="EMBL/GenBank/DDBJ databases">
        <title>Genomics analysis of Aphanomyces spp. identifies a new class of oomycete effector associated with host adaptation.</title>
        <authorList>
            <person name="Gaulin E."/>
        </authorList>
    </citation>
    <scope>NUCLEOTIDE SEQUENCE</scope>
    <source>
        <strain evidence="9">CBS 578.67</strain>
    </source>
</reference>
<organism evidence="10 11">
    <name type="scientific">Aphanomyces stellatus</name>
    <dbReference type="NCBI Taxonomy" id="120398"/>
    <lineage>
        <taxon>Eukaryota</taxon>
        <taxon>Sar</taxon>
        <taxon>Stramenopiles</taxon>
        <taxon>Oomycota</taxon>
        <taxon>Saprolegniomycetes</taxon>
        <taxon>Saprolegniales</taxon>
        <taxon>Verrucalvaceae</taxon>
        <taxon>Aphanomyces</taxon>
    </lineage>
</organism>
<keyword evidence="5" id="KW-0256">Endoplasmic reticulum</keyword>
<gene>
    <name evidence="10" type="primary">Aste57867_9299</name>
    <name evidence="9" type="ORF">As57867_009263</name>
    <name evidence="10" type="ORF">ASTE57867_9299</name>
</gene>
<evidence type="ECO:0000256" key="5">
    <source>
        <dbReference type="ARBA" id="ARBA00022824"/>
    </source>
</evidence>
<dbReference type="GO" id="GO:0000045">
    <property type="term" value="P:autophagosome assembly"/>
    <property type="evidence" value="ECO:0007669"/>
    <property type="project" value="TreeGrafter"/>
</dbReference>
<evidence type="ECO:0000313" key="10">
    <source>
        <dbReference type="EMBL" id="VFT86181.1"/>
    </source>
</evidence>
<evidence type="ECO:0000256" key="8">
    <source>
        <dbReference type="SAM" id="Phobius"/>
    </source>
</evidence>